<organism evidence="7 8">
    <name type="scientific">Phreatobacter aquaticus</name>
    <dbReference type="NCBI Taxonomy" id="2570229"/>
    <lineage>
        <taxon>Bacteria</taxon>
        <taxon>Pseudomonadati</taxon>
        <taxon>Pseudomonadota</taxon>
        <taxon>Alphaproteobacteria</taxon>
        <taxon>Hyphomicrobiales</taxon>
        <taxon>Phreatobacteraceae</taxon>
        <taxon>Phreatobacter</taxon>
    </lineage>
</organism>
<proteinExistence type="predicted"/>
<evidence type="ECO:0000313" key="8">
    <source>
        <dbReference type="Proteomes" id="UP000298588"/>
    </source>
</evidence>
<protein>
    <submittedName>
        <fullName evidence="7">Cysteine desulfurase</fullName>
    </submittedName>
</protein>
<dbReference type="GO" id="GO:0046872">
    <property type="term" value="F:metal ion binding"/>
    <property type="evidence" value="ECO:0007669"/>
    <property type="project" value="UniProtKB-KW"/>
</dbReference>
<dbReference type="KEGG" id="paqt:E8L99_17825"/>
<keyword evidence="3 4" id="KW-0408">Iron</keyword>
<feature type="transmembrane region" description="Helical" evidence="5">
    <location>
        <begin position="119"/>
        <end position="137"/>
    </location>
</feature>
<keyword evidence="8" id="KW-1185">Reference proteome</keyword>
<reference evidence="7 8" key="1">
    <citation type="submission" date="2019-04" db="EMBL/GenBank/DDBJ databases">
        <title>Phreatobacter aquaticus sp. nov.</title>
        <authorList>
            <person name="Choi A."/>
            <person name="Baek K."/>
        </authorList>
    </citation>
    <scope>NUCLEOTIDE SEQUENCE [LARGE SCALE GENOMIC DNA]</scope>
    <source>
        <strain evidence="7 8">NMCR1094</strain>
    </source>
</reference>
<dbReference type="GO" id="GO:0009055">
    <property type="term" value="F:electron transfer activity"/>
    <property type="evidence" value="ECO:0007669"/>
    <property type="project" value="InterPro"/>
</dbReference>
<evidence type="ECO:0000256" key="4">
    <source>
        <dbReference type="PROSITE-ProRule" id="PRU00433"/>
    </source>
</evidence>
<dbReference type="InterPro" id="IPR010389">
    <property type="entry name" value="Urate_ox_N"/>
</dbReference>
<feature type="transmembrane region" description="Helical" evidence="5">
    <location>
        <begin position="283"/>
        <end position="302"/>
    </location>
</feature>
<keyword evidence="5" id="KW-1133">Transmembrane helix</keyword>
<feature type="domain" description="Cytochrome c" evidence="6">
    <location>
        <begin position="308"/>
        <end position="397"/>
    </location>
</feature>
<dbReference type="RefSeq" id="WP_137100813.1">
    <property type="nucleotide sequence ID" value="NZ_CP039865.1"/>
</dbReference>
<dbReference type="InterPro" id="IPR036909">
    <property type="entry name" value="Cyt_c-like_dom_sf"/>
</dbReference>
<feature type="transmembrane region" description="Helical" evidence="5">
    <location>
        <begin position="149"/>
        <end position="171"/>
    </location>
</feature>
<feature type="transmembrane region" description="Helical" evidence="5">
    <location>
        <begin position="177"/>
        <end position="197"/>
    </location>
</feature>
<gene>
    <name evidence="7" type="ORF">E8L99_17825</name>
</gene>
<dbReference type="AlphaFoldDB" id="A0A4D7QQE1"/>
<evidence type="ECO:0000256" key="5">
    <source>
        <dbReference type="SAM" id="Phobius"/>
    </source>
</evidence>
<dbReference type="Pfam" id="PF06181">
    <property type="entry name" value="Urate_ox_N"/>
    <property type="match status" value="1"/>
</dbReference>
<evidence type="ECO:0000313" key="7">
    <source>
        <dbReference type="EMBL" id="QCK87484.1"/>
    </source>
</evidence>
<accession>A0A4D7QQE1</accession>
<dbReference type="InterPro" id="IPR009056">
    <property type="entry name" value="Cyt_c-like_dom"/>
</dbReference>
<dbReference type="Proteomes" id="UP000298588">
    <property type="component" value="Chromosome"/>
</dbReference>
<evidence type="ECO:0000256" key="2">
    <source>
        <dbReference type="ARBA" id="ARBA00022723"/>
    </source>
</evidence>
<sequence>MDFALAADWINLLSRWFHITVGITWIGTSFYFMSLDYQLKPKPADAPGGPGGTAWEVHGGGFYYVDKYLVAPPNLPPDLIWHRWAAYLTWVSGFCLLVAQYYFNARGFLIDPTVAKIEPWQAIAISLGGIVAGWIIYDQLCKSPLAGFPAVLSTIVFLLIIGAAWAFSHVFSGRGAFIHVGVFVGTIMAANVFMVIVPNQKIVVGDLIAGRRPDPKYGKIGKTRSTHNNYLTLPVLLMMVSNHYPMLYGHPHSWLVVALVVVIGALVQHTINRHEAGDPWQSYGWAVPVSAIALVVAIFVTAQRPKLDLAAAGQVTEARALELTATHCANCHARRPKHEGFTEAPKGVTLETAADLRRYAQQIVQQAVQSNAMPLGNESGMTDSHRAELGAYLASIK</sequence>
<dbReference type="Gene3D" id="1.10.760.10">
    <property type="entry name" value="Cytochrome c-like domain"/>
    <property type="match status" value="1"/>
</dbReference>
<keyword evidence="5" id="KW-0812">Transmembrane</keyword>
<feature type="transmembrane region" description="Helical" evidence="5">
    <location>
        <begin position="253"/>
        <end position="271"/>
    </location>
</feature>
<dbReference type="OrthoDB" id="9787495at2"/>
<dbReference type="EMBL" id="CP039865">
    <property type="protein sequence ID" value="QCK87484.1"/>
    <property type="molecule type" value="Genomic_DNA"/>
</dbReference>
<evidence type="ECO:0000256" key="1">
    <source>
        <dbReference type="ARBA" id="ARBA00022617"/>
    </source>
</evidence>
<dbReference type="GO" id="GO:0020037">
    <property type="term" value="F:heme binding"/>
    <property type="evidence" value="ECO:0007669"/>
    <property type="project" value="InterPro"/>
</dbReference>
<evidence type="ECO:0000256" key="3">
    <source>
        <dbReference type="ARBA" id="ARBA00023004"/>
    </source>
</evidence>
<name>A0A4D7QQE1_9HYPH</name>
<dbReference type="SUPFAM" id="SSF46626">
    <property type="entry name" value="Cytochrome c"/>
    <property type="match status" value="1"/>
</dbReference>
<feature type="transmembrane region" description="Helical" evidence="5">
    <location>
        <begin position="16"/>
        <end position="33"/>
    </location>
</feature>
<keyword evidence="2 4" id="KW-0479">Metal-binding</keyword>
<dbReference type="PROSITE" id="PS51007">
    <property type="entry name" value="CYTC"/>
    <property type="match status" value="1"/>
</dbReference>
<evidence type="ECO:0000259" key="6">
    <source>
        <dbReference type="PROSITE" id="PS51007"/>
    </source>
</evidence>
<keyword evidence="5" id="KW-0472">Membrane</keyword>
<feature type="transmembrane region" description="Helical" evidence="5">
    <location>
        <begin position="84"/>
        <end position="103"/>
    </location>
</feature>
<keyword evidence="1 4" id="KW-0349">Heme</keyword>